<sequence>MSLYALPNEIISRLPLYIDNIETFTNAASSCRLLRDNFSKARPSTILRLADASAPTFFSPHPHFLVAATARQASDWALGNAERTALLMKSFTGGIDGLYQFCLDHAGLTMDDIRRLHLSRFDIINPLSDKIDKMAGEQWYANEDFWDGGVSEPNTLYTDANRATFQILIYGELFGRGVEAILSPQRGLPFFDIDTRIEYIKYCVPDWLCQKGYPGFPVLQEGPYTSDNSAADQHTLSHIFQCKRWRRMWAAAFKMLSGNEEDERISESFWGEDWRVKVYRDALQCRGLEGMRLVTMPEERIPKECLDEAQRIREQIAMLKNPPESRIVSVRKHMVSLAVDPGQEVYICQIGGRIRFQ</sequence>
<proteinExistence type="predicted"/>
<name>A0A1L9R405_ASPWE</name>
<protein>
    <submittedName>
        <fullName evidence="1">Uncharacterized protein</fullName>
    </submittedName>
</protein>
<dbReference type="STRING" id="1073089.A0A1L9R405"/>
<evidence type="ECO:0000313" key="2">
    <source>
        <dbReference type="Proteomes" id="UP000184383"/>
    </source>
</evidence>
<dbReference type="VEuPathDB" id="FungiDB:ASPWEDRAFT_32903"/>
<gene>
    <name evidence="1" type="ORF">ASPWEDRAFT_32903</name>
</gene>
<dbReference type="AlphaFoldDB" id="A0A1L9R405"/>
<dbReference type="Proteomes" id="UP000184383">
    <property type="component" value="Unassembled WGS sequence"/>
</dbReference>
<accession>A0A1L9R405</accession>
<dbReference type="RefSeq" id="XP_040683332.1">
    <property type="nucleotide sequence ID" value="XM_040833723.1"/>
</dbReference>
<evidence type="ECO:0000313" key="1">
    <source>
        <dbReference type="EMBL" id="OJJ29655.1"/>
    </source>
</evidence>
<dbReference type="OrthoDB" id="2853639at2759"/>
<keyword evidence="2" id="KW-1185">Reference proteome</keyword>
<dbReference type="EMBL" id="KV878218">
    <property type="protein sequence ID" value="OJJ29655.1"/>
    <property type="molecule type" value="Genomic_DNA"/>
</dbReference>
<dbReference type="GeneID" id="63749571"/>
<organism evidence="1 2">
    <name type="scientific">Aspergillus wentii DTO 134E9</name>
    <dbReference type="NCBI Taxonomy" id="1073089"/>
    <lineage>
        <taxon>Eukaryota</taxon>
        <taxon>Fungi</taxon>
        <taxon>Dikarya</taxon>
        <taxon>Ascomycota</taxon>
        <taxon>Pezizomycotina</taxon>
        <taxon>Eurotiomycetes</taxon>
        <taxon>Eurotiomycetidae</taxon>
        <taxon>Eurotiales</taxon>
        <taxon>Aspergillaceae</taxon>
        <taxon>Aspergillus</taxon>
        <taxon>Aspergillus subgen. Cremei</taxon>
    </lineage>
</organism>
<reference evidence="2" key="1">
    <citation type="journal article" date="2017" name="Genome Biol.">
        <title>Comparative genomics reveals high biological diversity and specific adaptations in the industrially and medically important fungal genus Aspergillus.</title>
        <authorList>
            <person name="de Vries R.P."/>
            <person name="Riley R."/>
            <person name="Wiebenga A."/>
            <person name="Aguilar-Osorio G."/>
            <person name="Amillis S."/>
            <person name="Uchima C.A."/>
            <person name="Anderluh G."/>
            <person name="Asadollahi M."/>
            <person name="Askin M."/>
            <person name="Barry K."/>
            <person name="Battaglia E."/>
            <person name="Bayram O."/>
            <person name="Benocci T."/>
            <person name="Braus-Stromeyer S.A."/>
            <person name="Caldana C."/>
            <person name="Canovas D."/>
            <person name="Cerqueira G.C."/>
            <person name="Chen F."/>
            <person name="Chen W."/>
            <person name="Choi C."/>
            <person name="Clum A."/>
            <person name="Dos Santos R.A."/>
            <person name="Damasio A.R."/>
            <person name="Diallinas G."/>
            <person name="Emri T."/>
            <person name="Fekete E."/>
            <person name="Flipphi M."/>
            <person name="Freyberg S."/>
            <person name="Gallo A."/>
            <person name="Gournas C."/>
            <person name="Habgood R."/>
            <person name="Hainaut M."/>
            <person name="Harispe M.L."/>
            <person name="Henrissat B."/>
            <person name="Hilden K.S."/>
            <person name="Hope R."/>
            <person name="Hossain A."/>
            <person name="Karabika E."/>
            <person name="Karaffa L."/>
            <person name="Karanyi Z."/>
            <person name="Krasevec N."/>
            <person name="Kuo A."/>
            <person name="Kusch H."/>
            <person name="LaButti K."/>
            <person name="Lagendijk E.L."/>
            <person name="Lapidus A."/>
            <person name="Levasseur A."/>
            <person name="Lindquist E."/>
            <person name="Lipzen A."/>
            <person name="Logrieco A.F."/>
            <person name="MacCabe A."/>
            <person name="Maekelae M.R."/>
            <person name="Malavazi I."/>
            <person name="Melin P."/>
            <person name="Meyer V."/>
            <person name="Mielnichuk N."/>
            <person name="Miskei M."/>
            <person name="Molnar A.P."/>
            <person name="Mule G."/>
            <person name="Ngan C.Y."/>
            <person name="Orejas M."/>
            <person name="Orosz E."/>
            <person name="Ouedraogo J.P."/>
            <person name="Overkamp K.M."/>
            <person name="Park H.-S."/>
            <person name="Perrone G."/>
            <person name="Piumi F."/>
            <person name="Punt P.J."/>
            <person name="Ram A.F."/>
            <person name="Ramon A."/>
            <person name="Rauscher S."/>
            <person name="Record E."/>
            <person name="Riano-Pachon D.M."/>
            <person name="Robert V."/>
            <person name="Roehrig J."/>
            <person name="Ruller R."/>
            <person name="Salamov A."/>
            <person name="Salih N.S."/>
            <person name="Samson R.A."/>
            <person name="Sandor E."/>
            <person name="Sanguinetti M."/>
            <person name="Schuetze T."/>
            <person name="Sepcic K."/>
            <person name="Shelest E."/>
            <person name="Sherlock G."/>
            <person name="Sophianopoulou V."/>
            <person name="Squina F.M."/>
            <person name="Sun H."/>
            <person name="Susca A."/>
            <person name="Todd R.B."/>
            <person name="Tsang A."/>
            <person name="Unkles S.E."/>
            <person name="van de Wiele N."/>
            <person name="van Rossen-Uffink D."/>
            <person name="Oliveira J.V."/>
            <person name="Vesth T.C."/>
            <person name="Visser J."/>
            <person name="Yu J.-H."/>
            <person name="Zhou M."/>
            <person name="Andersen M.R."/>
            <person name="Archer D.B."/>
            <person name="Baker S.E."/>
            <person name="Benoit I."/>
            <person name="Brakhage A.A."/>
            <person name="Braus G.H."/>
            <person name="Fischer R."/>
            <person name="Frisvad J.C."/>
            <person name="Goldman G.H."/>
            <person name="Houbraken J."/>
            <person name="Oakley B."/>
            <person name="Pocsi I."/>
            <person name="Scazzocchio C."/>
            <person name="Seiboth B."/>
            <person name="vanKuyk P.A."/>
            <person name="Wortman J."/>
            <person name="Dyer P.S."/>
            <person name="Grigoriev I.V."/>
        </authorList>
    </citation>
    <scope>NUCLEOTIDE SEQUENCE [LARGE SCALE GENOMIC DNA]</scope>
    <source>
        <strain evidence="2">DTO 134E9</strain>
    </source>
</reference>